<evidence type="ECO:0000313" key="3">
    <source>
        <dbReference type="EMBL" id="OQX01109.1"/>
    </source>
</evidence>
<evidence type="ECO:0000256" key="1">
    <source>
        <dbReference type="SAM" id="Phobius"/>
    </source>
</evidence>
<dbReference type="Pfam" id="PF13567">
    <property type="entry name" value="DUF4131"/>
    <property type="match status" value="1"/>
</dbReference>
<comment type="caution">
    <text evidence="3">The sequence shown here is derived from an EMBL/GenBank/DDBJ whole genome shotgun (WGS) entry which is preliminary data.</text>
</comment>
<dbReference type="InterPro" id="IPR025405">
    <property type="entry name" value="DUF4131"/>
</dbReference>
<keyword evidence="1" id="KW-0472">Membrane</keyword>
<evidence type="ECO:0000259" key="2">
    <source>
        <dbReference type="Pfam" id="PF13567"/>
    </source>
</evidence>
<keyword evidence="1" id="KW-1133">Transmembrane helix</keyword>
<dbReference type="AlphaFoldDB" id="A0A1Y1Q9Y8"/>
<protein>
    <recommendedName>
        <fullName evidence="2">DUF4131 domain-containing protein</fullName>
    </recommendedName>
</protein>
<keyword evidence="1" id="KW-0812">Transmembrane</keyword>
<feature type="domain" description="DUF4131" evidence="2">
    <location>
        <begin position="29"/>
        <end position="109"/>
    </location>
</feature>
<dbReference type="EMBL" id="MTEJ01000606">
    <property type="protein sequence ID" value="OQX01109.1"/>
    <property type="molecule type" value="Genomic_DNA"/>
</dbReference>
<accession>A0A1Y1Q9Y8</accession>
<name>A0A1Y1Q9Y8_9GAMM</name>
<organism evidence="3 4">
    <name type="scientific">Thiothrix lacustris</name>
    <dbReference type="NCBI Taxonomy" id="525917"/>
    <lineage>
        <taxon>Bacteria</taxon>
        <taxon>Pseudomonadati</taxon>
        <taxon>Pseudomonadota</taxon>
        <taxon>Gammaproteobacteria</taxon>
        <taxon>Thiotrichales</taxon>
        <taxon>Thiotrichaceae</taxon>
        <taxon>Thiothrix</taxon>
    </lineage>
</organism>
<sequence length="124" mass="13417">MRTFSVSFFIGTLVLLVLPRLPVLDALFWGGLASALTVIIGLGLYRRWMIASVLAGVLLGSGYAIWVASDVRGSWLPEAWEGEDILLTGTIADVPERQADGLRFVLDADTPTYTGKVAYGVVCR</sequence>
<dbReference type="Proteomes" id="UP000192491">
    <property type="component" value="Unassembled WGS sequence"/>
</dbReference>
<evidence type="ECO:0000313" key="4">
    <source>
        <dbReference type="Proteomes" id="UP000192491"/>
    </source>
</evidence>
<feature type="transmembrane region" description="Helical" evidence="1">
    <location>
        <begin position="45"/>
        <end position="66"/>
    </location>
</feature>
<reference evidence="3 4" key="1">
    <citation type="submission" date="2017-01" db="EMBL/GenBank/DDBJ databases">
        <title>Novel large sulfur bacteria in the metagenomes of groundwater-fed chemosynthetic microbial mats in the Lake Huron basin.</title>
        <authorList>
            <person name="Sharrar A.M."/>
            <person name="Flood B.E."/>
            <person name="Bailey J.V."/>
            <person name="Jones D.S."/>
            <person name="Biddanda B."/>
            <person name="Ruberg S.A."/>
            <person name="Marcus D.N."/>
            <person name="Dick G.J."/>
        </authorList>
    </citation>
    <scope>NUCLEOTIDE SEQUENCE [LARGE SCALE GENOMIC DNA]</scope>
    <source>
        <strain evidence="3">A8</strain>
    </source>
</reference>
<proteinExistence type="predicted"/>
<gene>
    <name evidence="3" type="ORF">BWK73_47115</name>
</gene>